<sequence>MHAAHGVCYEEYCSNHDVRMAVEREREKDYLKSQRILSDIERKAHS</sequence>
<keyword evidence="2" id="KW-1185">Reference proteome</keyword>
<organism evidence="1 2">
    <name type="scientific">Mesobacillus foraminis</name>
    <dbReference type="NCBI Taxonomy" id="279826"/>
    <lineage>
        <taxon>Bacteria</taxon>
        <taxon>Bacillati</taxon>
        <taxon>Bacillota</taxon>
        <taxon>Bacilli</taxon>
        <taxon>Bacillales</taxon>
        <taxon>Bacillaceae</taxon>
        <taxon>Mesobacillus</taxon>
    </lineage>
</organism>
<name>A0A4R2BL60_9BACI</name>
<dbReference type="EMBL" id="SLVV01000003">
    <property type="protein sequence ID" value="TCN26899.1"/>
    <property type="molecule type" value="Genomic_DNA"/>
</dbReference>
<comment type="caution">
    <text evidence="1">The sequence shown here is derived from an EMBL/GenBank/DDBJ whole genome shotgun (WGS) entry which is preliminary data.</text>
</comment>
<proteinExistence type="predicted"/>
<reference evidence="1 2" key="1">
    <citation type="journal article" date="2015" name="Stand. Genomic Sci.">
        <title>Genomic Encyclopedia of Bacterial and Archaeal Type Strains, Phase III: the genomes of soil and plant-associated and newly described type strains.</title>
        <authorList>
            <person name="Whitman W.B."/>
            <person name="Woyke T."/>
            <person name="Klenk H.P."/>
            <person name="Zhou Y."/>
            <person name="Lilburn T.G."/>
            <person name="Beck B.J."/>
            <person name="De Vos P."/>
            <person name="Vandamme P."/>
            <person name="Eisen J.A."/>
            <person name="Garrity G."/>
            <person name="Hugenholtz P."/>
            <person name="Kyrpides N.C."/>
        </authorList>
    </citation>
    <scope>NUCLEOTIDE SEQUENCE [LARGE SCALE GENOMIC DNA]</scope>
    <source>
        <strain evidence="1 2">CV53</strain>
    </source>
</reference>
<dbReference type="AlphaFoldDB" id="A0A4R2BL60"/>
<dbReference type="InterPro" id="IPR058676">
    <property type="entry name" value="YuzK"/>
</dbReference>
<gene>
    <name evidence="1" type="ORF">EV146_103427</name>
</gene>
<dbReference type="Proteomes" id="UP000295689">
    <property type="component" value="Unassembled WGS sequence"/>
</dbReference>
<dbReference type="Pfam" id="PF26149">
    <property type="entry name" value="YuzK"/>
    <property type="match status" value="1"/>
</dbReference>
<evidence type="ECO:0000313" key="2">
    <source>
        <dbReference type="Proteomes" id="UP000295689"/>
    </source>
</evidence>
<accession>A0A4R2BL60</accession>
<evidence type="ECO:0000313" key="1">
    <source>
        <dbReference type="EMBL" id="TCN26899.1"/>
    </source>
</evidence>
<protein>
    <submittedName>
        <fullName evidence="1">Uncharacterized protein</fullName>
    </submittedName>
</protein>